<comment type="caution">
    <text evidence="2">The sequence shown here is derived from an EMBL/GenBank/DDBJ whole genome shotgun (WGS) entry which is preliminary data.</text>
</comment>
<evidence type="ECO:0000313" key="2">
    <source>
        <dbReference type="EMBL" id="RSK35239.1"/>
    </source>
</evidence>
<dbReference type="SUPFAM" id="SSF109854">
    <property type="entry name" value="DinB/YfiT-like putative metalloenzymes"/>
    <property type="match status" value="1"/>
</dbReference>
<name>A0A3R9M8N0_9BACT</name>
<dbReference type="AlphaFoldDB" id="A0A3R9M8N0"/>
<dbReference type="InterPro" id="IPR024775">
    <property type="entry name" value="DinB-like"/>
</dbReference>
<accession>A0A3R9M8N0</accession>
<dbReference type="Pfam" id="PF12867">
    <property type="entry name" value="DinB_2"/>
    <property type="match status" value="1"/>
</dbReference>
<dbReference type="InterPro" id="IPR034660">
    <property type="entry name" value="DinB/YfiT-like"/>
</dbReference>
<keyword evidence="3" id="KW-1185">Reference proteome</keyword>
<dbReference type="Gene3D" id="1.20.120.450">
    <property type="entry name" value="dinb family like domain"/>
    <property type="match status" value="1"/>
</dbReference>
<proteinExistence type="predicted"/>
<dbReference type="Proteomes" id="UP000280066">
    <property type="component" value="Unassembled WGS sequence"/>
</dbReference>
<reference evidence="2 3" key="1">
    <citation type="submission" date="2018-12" db="EMBL/GenBank/DDBJ databases">
        <authorList>
            <person name="Feng G."/>
            <person name="Zhu H."/>
        </authorList>
    </citation>
    <scope>NUCLEOTIDE SEQUENCE [LARGE SCALE GENOMIC DNA]</scope>
    <source>
        <strain evidence="2 3">9PBR-2</strain>
    </source>
</reference>
<dbReference type="OrthoDB" id="9814103at2"/>
<sequence length="163" mass="17916">MSEINRLLDQLQRAFEGDAWSGPNLLATLAGITAEQAAARPLAGAHRIWELVLHLTTWLQVGRQRLLTHSLIGPSEAENWPDVPAEATEAAWQQALLRLRQAHEQLLAAVASLTDADLDRSPRPLPEYPAGTPGSYYVLLHGLVQHNQYHTGQIALLRKALSA</sequence>
<gene>
    <name evidence="2" type="ORF">EI290_05940</name>
</gene>
<dbReference type="EMBL" id="RWIS01000003">
    <property type="protein sequence ID" value="RSK35239.1"/>
    <property type="molecule type" value="Genomic_DNA"/>
</dbReference>
<organism evidence="2 3">
    <name type="scientific">Hymenobacter metallilatus</name>
    <dbReference type="NCBI Taxonomy" id="2493666"/>
    <lineage>
        <taxon>Bacteria</taxon>
        <taxon>Pseudomonadati</taxon>
        <taxon>Bacteroidota</taxon>
        <taxon>Cytophagia</taxon>
        <taxon>Cytophagales</taxon>
        <taxon>Hymenobacteraceae</taxon>
        <taxon>Hymenobacter</taxon>
    </lineage>
</organism>
<feature type="domain" description="DinB-like" evidence="1">
    <location>
        <begin position="24"/>
        <end position="154"/>
    </location>
</feature>
<dbReference type="RefSeq" id="WP_125427706.1">
    <property type="nucleotide sequence ID" value="NZ_RWIS01000003.1"/>
</dbReference>
<evidence type="ECO:0000313" key="3">
    <source>
        <dbReference type="Proteomes" id="UP000280066"/>
    </source>
</evidence>
<protein>
    <submittedName>
        <fullName evidence="2">DinB family protein</fullName>
    </submittedName>
</protein>
<evidence type="ECO:0000259" key="1">
    <source>
        <dbReference type="Pfam" id="PF12867"/>
    </source>
</evidence>